<evidence type="ECO:0000313" key="3">
    <source>
        <dbReference type="Proteomes" id="UP001213000"/>
    </source>
</evidence>
<feature type="region of interest" description="Disordered" evidence="1">
    <location>
        <begin position="400"/>
        <end position="470"/>
    </location>
</feature>
<keyword evidence="3" id="KW-1185">Reference proteome</keyword>
<comment type="caution">
    <text evidence="2">The sequence shown here is derived from an EMBL/GenBank/DDBJ whole genome shotgun (WGS) entry which is preliminary data.</text>
</comment>
<feature type="compositionally biased region" description="Low complexity" evidence="1">
    <location>
        <begin position="364"/>
        <end position="376"/>
    </location>
</feature>
<gene>
    <name evidence="2" type="ORF">NP233_g11450</name>
</gene>
<proteinExistence type="predicted"/>
<organism evidence="2 3">
    <name type="scientific">Leucocoprinus birnbaumii</name>
    <dbReference type="NCBI Taxonomy" id="56174"/>
    <lineage>
        <taxon>Eukaryota</taxon>
        <taxon>Fungi</taxon>
        <taxon>Dikarya</taxon>
        <taxon>Basidiomycota</taxon>
        <taxon>Agaricomycotina</taxon>
        <taxon>Agaricomycetes</taxon>
        <taxon>Agaricomycetidae</taxon>
        <taxon>Agaricales</taxon>
        <taxon>Agaricineae</taxon>
        <taxon>Agaricaceae</taxon>
        <taxon>Leucocoprinus</taxon>
    </lineage>
</organism>
<reference evidence="2" key="1">
    <citation type="submission" date="2022-07" db="EMBL/GenBank/DDBJ databases">
        <title>Genome Sequence of Leucocoprinus birnbaumii.</title>
        <authorList>
            <person name="Buettner E."/>
        </authorList>
    </citation>
    <scope>NUCLEOTIDE SEQUENCE</scope>
    <source>
        <strain evidence="2">VT141</strain>
    </source>
</reference>
<feature type="compositionally biased region" description="Polar residues" evidence="1">
    <location>
        <begin position="435"/>
        <end position="457"/>
    </location>
</feature>
<feature type="compositionally biased region" description="Low complexity" evidence="1">
    <location>
        <begin position="517"/>
        <end position="528"/>
    </location>
</feature>
<evidence type="ECO:0000256" key="1">
    <source>
        <dbReference type="SAM" id="MobiDB-lite"/>
    </source>
</evidence>
<name>A0AAD5VK40_9AGAR</name>
<evidence type="ECO:0000313" key="2">
    <source>
        <dbReference type="EMBL" id="KAJ3558731.1"/>
    </source>
</evidence>
<dbReference type="Proteomes" id="UP001213000">
    <property type="component" value="Unassembled WGS sequence"/>
</dbReference>
<feature type="compositionally biased region" description="Polar residues" evidence="1">
    <location>
        <begin position="403"/>
        <end position="412"/>
    </location>
</feature>
<feature type="region of interest" description="Disordered" evidence="1">
    <location>
        <begin position="493"/>
        <end position="529"/>
    </location>
</feature>
<dbReference type="AlphaFoldDB" id="A0AAD5VK40"/>
<dbReference type="EMBL" id="JANIEX010001374">
    <property type="protein sequence ID" value="KAJ3558731.1"/>
    <property type="molecule type" value="Genomic_DNA"/>
</dbReference>
<protein>
    <submittedName>
        <fullName evidence="2">Uncharacterized protein</fullName>
    </submittedName>
</protein>
<feature type="region of interest" description="Disordered" evidence="1">
    <location>
        <begin position="364"/>
        <end position="385"/>
    </location>
</feature>
<sequence length="568" mass="63053">MDVPKFDQDAFEANGVVVLPQSIKAVEVYCSQQFCIPVGKPRRAYIPFVPRYRRRWSWRSVIAKVKASKIKKRMPTNQTTDLGKEINNLKTYHHAKQHFVDTATTAEKDYFSGMADEANRKKRSPPTLKDVLLQQDEILSAMYDQVEDCLGWEPGQFGNGLCLLAVAVRGNDGRIKADATLVSNAANPEKHGRTGALYNRYKKDMKSSFELVANELLPLHSETVEKNPDLFLSTRGAEFPILNVDLMSLKESRKLLRQFIVFVWEQSGSEEHPRLGGDLPWRDLDSGVGRQKLLVNSEPFQKLSSFDPNKMTLADVKDTVRSIGGVPNILAFIPEARVQSKKPSSVASMSPSSIGVSERQASKLLSRISSPSPSRSGAVEQPALVTSYPPSTSLIVTADLTASERTGGTTVSRHSRHDRPSTPAVCVSDLLPTASALSSRENSPETLSSEGAYNTTARPDETGKTDVLNAPVRSSESVLFPQENIYYEKPRCNRKRKRSNSNQMSRVDVANESDNVTSGTPLSLSTTTVERRERRWRNSIFALSVHGRVENGVRYAPINRLASSLHYS</sequence>
<accession>A0AAD5VK40</accession>